<dbReference type="OrthoDB" id="6661625at2759"/>
<sequence>QTSKGISAPEVRDDYSRFNEPVYVPNGWTGTYPNGDVIDSSATFIKIRSWYKNDPDWPKVEAYLNGGEAPTFTYHRFWAQADIALAFGAYGLLFNE</sequence>
<accession>A0A834LY75</accession>
<reference evidence="1" key="1">
    <citation type="submission" date="2020-08" db="EMBL/GenBank/DDBJ databases">
        <title>Genome sequencing and assembly of the red palm weevil Rhynchophorus ferrugineus.</title>
        <authorList>
            <person name="Dias G.B."/>
            <person name="Bergman C.M."/>
            <person name="Manee M."/>
        </authorList>
    </citation>
    <scope>NUCLEOTIDE SEQUENCE</scope>
    <source>
        <strain evidence="1">AA-2017</strain>
        <tissue evidence="1">Whole larva</tissue>
    </source>
</reference>
<comment type="caution">
    <text evidence="1">The sequence shown here is derived from an EMBL/GenBank/DDBJ whole genome shotgun (WGS) entry which is preliminary data.</text>
</comment>
<dbReference type="EMBL" id="JAACXV010021155">
    <property type="protein sequence ID" value="KAF7263503.1"/>
    <property type="molecule type" value="Genomic_DNA"/>
</dbReference>
<evidence type="ECO:0000313" key="2">
    <source>
        <dbReference type="Proteomes" id="UP000625711"/>
    </source>
</evidence>
<protein>
    <submittedName>
        <fullName evidence="1">Uncharacterized protein</fullName>
    </submittedName>
</protein>
<dbReference type="InterPro" id="IPR000556">
    <property type="entry name" value="Glyco_hydro_48F"/>
</dbReference>
<dbReference type="GO" id="GO:0008810">
    <property type="term" value="F:cellulase activity"/>
    <property type="evidence" value="ECO:0007669"/>
    <property type="project" value="InterPro"/>
</dbReference>
<organism evidence="1 2">
    <name type="scientific">Rhynchophorus ferrugineus</name>
    <name type="common">Red palm weevil</name>
    <name type="synonym">Curculio ferrugineus</name>
    <dbReference type="NCBI Taxonomy" id="354439"/>
    <lineage>
        <taxon>Eukaryota</taxon>
        <taxon>Metazoa</taxon>
        <taxon>Ecdysozoa</taxon>
        <taxon>Arthropoda</taxon>
        <taxon>Hexapoda</taxon>
        <taxon>Insecta</taxon>
        <taxon>Pterygota</taxon>
        <taxon>Neoptera</taxon>
        <taxon>Endopterygota</taxon>
        <taxon>Coleoptera</taxon>
        <taxon>Polyphaga</taxon>
        <taxon>Cucujiformia</taxon>
        <taxon>Curculionidae</taxon>
        <taxon>Dryophthorinae</taxon>
        <taxon>Rhynchophorus</taxon>
    </lineage>
</organism>
<proteinExistence type="predicted"/>
<feature type="non-terminal residue" evidence="1">
    <location>
        <position position="1"/>
    </location>
</feature>
<dbReference type="InterPro" id="IPR008928">
    <property type="entry name" value="6-hairpin_glycosidase_sf"/>
</dbReference>
<dbReference type="InterPro" id="IPR027390">
    <property type="entry name" value="Endoglucanase_F_dom3"/>
</dbReference>
<name>A0A834LY75_RHYFE</name>
<dbReference type="SUPFAM" id="SSF48208">
    <property type="entry name" value="Six-hairpin glycosidases"/>
    <property type="match status" value="1"/>
</dbReference>
<keyword evidence="2" id="KW-1185">Reference proteome</keyword>
<dbReference type="AlphaFoldDB" id="A0A834LY75"/>
<gene>
    <name evidence="1" type="ORF">GWI33_002180</name>
</gene>
<dbReference type="Proteomes" id="UP000625711">
    <property type="component" value="Unassembled WGS sequence"/>
</dbReference>
<evidence type="ECO:0000313" key="1">
    <source>
        <dbReference type="EMBL" id="KAF7263503.1"/>
    </source>
</evidence>
<dbReference type="Gene3D" id="4.10.870.10">
    <property type="entry name" value="Endo-1,4-beta-glucanase f. Domain 3"/>
    <property type="match status" value="1"/>
</dbReference>
<dbReference type="GO" id="GO:0030245">
    <property type="term" value="P:cellulose catabolic process"/>
    <property type="evidence" value="ECO:0007669"/>
    <property type="project" value="InterPro"/>
</dbReference>
<dbReference type="Pfam" id="PF02011">
    <property type="entry name" value="Glyco_hydro_48"/>
    <property type="match status" value="1"/>
</dbReference>